<feature type="domain" description="Autotransporter" evidence="3">
    <location>
        <begin position="717"/>
        <end position="996"/>
    </location>
</feature>
<dbReference type="KEGG" id="bmei:Spa11_40890"/>
<sequence precursor="true">MAINFRELFALRAKRWMVPAATIAALVAAGAPPAWAADYFVTNATDSGAGSLRQAILDLNTAGAGTHSIAFSSSLGTISIANDLPPILGTGQNITITGNGNTVDGGTQHALLFIGGGVVEVSDLNLSNGHAQGGKGGGSQFGGTGGGGLGAGGALFVNDGATVTISGVAFTGNQATGGSGGDPASSAVGGGGGGGFRGNGGDSAPFTSGGGGGGGFGAPGGTGDLFGDAGGGGGGVSAPGGNASGSSAGSGGGGEGGSGSSSSIPGTNGQTYGGGGGGAAVNFSSGSAGGDFGGGGGGAGLSDGGNGGFGAGGGGGGGDGAGAGDGGSGGFGGGSGGRAGDGGNGGNGMGGAIFVRQGGSLTIVDSGVSGSQVTAGQGGFNMSPGSNGTTAGAGLYLHTGTTANVEVTNGQTSTWADDISGDGGLIKTGAGTLVLGGANTYGSATQVNAGTLVINGTHSSEVTVNGLGALGGTGTLNSFISNGTVRPGNSIGTLAVNNDAEFNPGSTLQIEINDGGTTAGVNNDLITAVDFNINGGTVVVISSGTAYTAGSTYTFLQAGHNVNGTFDSISDDLAFFDAVLGYTSDTAFFTLVASQADFHTLGHTVNQRSLGSFLDHLHHPPHDLQGLIDQMSPMSTSQVLMSLDQLTGSIYGSSLTASQQHATFYLSQLAQRLRGRMTPGDPLSSSGYADASDQQGADFMLVSYVPGGASAASSYPTNVTNHRAWVTGYGMGGSADGDGNADGFDYGLGGTQFAIEKAIAENWAAGFWGNTAWGQLSGDTLAQSTELESYHFGGYLVGFDGCDYWIALGGGGYNHTASSRNIGVGAVGGVAQANVDGGQATAYLERGRSFCHAGWTTQPYAALQYVYIGQEGFTENGAGPANLTVDAMDSHSMRSIVGGRISTDIARTCCRTLTPELRAAWVHEFLDTNQAFTASLPGVGGGFAVQGVDLGRDWALLGTGLNLQMGASTRLFGGYDLQVNDYQAMHIGSGGVEYVW</sequence>
<protein>
    <submittedName>
        <fullName evidence="4">Extracellular serine protease</fullName>
        <ecNumber evidence="4">3.4.21.-</ecNumber>
    </submittedName>
</protein>
<feature type="compositionally biased region" description="Gly residues" evidence="1">
    <location>
        <begin position="208"/>
        <end position="238"/>
    </location>
</feature>
<evidence type="ECO:0000259" key="3">
    <source>
        <dbReference type="PROSITE" id="PS51208"/>
    </source>
</evidence>
<gene>
    <name evidence="4" type="ORF">Spa11_40890</name>
</gene>
<dbReference type="PROSITE" id="PS51208">
    <property type="entry name" value="AUTOTRANSPORTER"/>
    <property type="match status" value="1"/>
</dbReference>
<evidence type="ECO:0000256" key="2">
    <source>
        <dbReference type="SAM" id="SignalP"/>
    </source>
</evidence>
<feature type="region of interest" description="Disordered" evidence="1">
    <location>
        <begin position="176"/>
        <end position="271"/>
    </location>
</feature>
<name>A0A518KDJ8_9BACT</name>
<feature type="compositionally biased region" description="Gly residues" evidence="1">
    <location>
        <begin position="248"/>
        <end position="259"/>
    </location>
</feature>
<evidence type="ECO:0000313" key="5">
    <source>
        <dbReference type="Proteomes" id="UP000316426"/>
    </source>
</evidence>
<feature type="compositionally biased region" description="Low complexity" evidence="1">
    <location>
        <begin position="260"/>
        <end position="269"/>
    </location>
</feature>
<keyword evidence="4" id="KW-0378">Hydrolase</keyword>
<dbReference type="InterPro" id="IPR005546">
    <property type="entry name" value="Autotransporte_beta"/>
</dbReference>
<dbReference type="InterPro" id="IPR036709">
    <property type="entry name" value="Autotransporte_beta_dom_sf"/>
</dbReference>
<keyword evidence="5" id="KW-1185">Reference proteome</keyword>
<dbReference type="RefSeq" id="WP_261342274.1">
    <property type="nucleotide sequence ID" value="NZ_CP036349.1"/>
</dbReference>
<feature type="chain" id="PRO_5022138949" evidence="2">
    <location>
        <begin position="37"/>
        <end position="996"/>
    </location>
</feature>
<organism evidence="4 5">
    <name type="scientific">Botrimarina mediterranea</name>
    <dbReference type="NCBI Taxonomy" id="2528022"/>
    <lineage>
        <taxon>Bacteria</taxon>
        <taxon>Pseudomonadati</taxon>
        <taxon>Planctomycetota</taxon>
        <taxon>Planctomycetia</taxon>
        <taxon>Pirellulales</taxon>
        <taxon>Lacipirellulaceae</taxon>
        <taxon>Botrimarina</taxon>
    </lineage>
</organism>
<evidence type="ECO:0000256" key="1">
    <source>
        <dbReference type="SAM" id="MobiDB-lite"/>
    </source>
</evidence>
<dbReference type="Pfam" id="PF03797">
    <property type="entry name" value="Autotransporter"/>
    <property type="match status" value="1"/>
</dbReference>
<feature type="signal peptide" evidence="2">
    <location>
        <begin position="1"/>
        <end position="36"/>
    </location>
</feature>
<keyword evidence="4" id="KW-0645">Protease</keyword>
<dbReference type="AlphaFoldDB" id="A0A518KDJ8"/>
<proteinExistence type="predicted"/>
<dbReference type="EMBL" id="CP036349">
    <property type="protein sequence ID" value="QDV75866.1"/>
    <property type="molecule type" value="Genomic_DNA"/>
</dbReference>
<reference evidence="4 5" key="1">
    <citation type="submission" date="2019-02" db="EMBL/GenBank/DDBJ databases">
        <title>Deep-cultivation of Planctomycetes and their phenomic and genomic characterization uncovers novel biology.</title>
        <authorList>
            <person name="Wiegand S."/>
            <person name="Jogler M."/>
            <person name="Boedeker C."/>
            <person name="Pinto D."/>
            <person name="Vollmers J."/>
            <person name="Rivas-Marin E."/>
            <person name="Kohn T."/>
            <person name="Peeters S.H."/>
            <person name="Heuer A."/>
            <person name="Rast P."/>
            <person name="Oberbeckmann S."/>
            <person name="Bunk B."/>
            <person name="Jeske O."/>
            <person name="Meyerdierks A."/>
            <person name="Storesund J.E."/>
            <person name="Kallscheuer N."/>
            <person name="Luecker S."/>
            <person name="Lage O.M."/>
            <person name="Pohl T."/>
            <person name="Merkel B.J."/>
            <person name="Hornburger P."/>
            <person name="Mueller R.-W."/>
            <person name="Bruemmer F."/>
            <person name="Labrenz M."/>
            <person name="Spormann A.M."/>
            <person name="Op den Camp H."/>
            <person name="Overmann J."/>
            <person name="Amann R."/>
            <person name="Jetten M.S.M."/>
            <person name="Mascher T."/>
            <person name="Medema M.H."/>
            <person name="Devos D.P."/>
            <person name="Kaster A.-K."/>
            <person name="Ovreas L."/>
            <person name="Rohde M."/>
            <person name="Galperin M.Y."/>
            <person name="Jogler C."/>
        </authorList>
    </citation>
    <scope>NUCLEOTIDE SEQUENCE [LARGE SCALE GENOMIC DNA]</scope>
    <source>
        <strain evidence="4 5">Spa11</strain>
    </source>
</reference>
<dbReference type="Gene3D" id="2.40.128.130">
    <property type="entry name" value="Autotransporter beta-domain"/>
    <property type="match status" value="1"/>
</dbReference>
<dbReference type="GO" id="GO:0008233">
    <property type="term" value="F:peptidase activity"/>
    <property type="evidence" value="ECO:0007669"/>
    <property type="project" value="UniProtKB-KW"/>
</dbReference>
<dbReference type="Proteomes" id="UP000316426">
    <property type="component" value="Chromosome"/>
</dbReference>
<keyword evidence="2" id="KW-0732">Signal</keyword>
<dbReference type="SUPFAM" id="SSF103515">
    <property type="entry name" value="Autotransporter"/>
    <property type="match status" value="1"/>
</dbReference>
<feature type="compositionally biased region" description="Gly residues" evidence="1">
    <location>
        <begin position="188"/>
        <end position="201"/>
    </location>
</feature>
<dbReference type="EC" id="3.4.21.-" evidence="4"/>
<accession>A0A518KDJ8</accession>
<dbReference type="GO" id="GO:0006508">
    <property type="term" value="P:proteolysis"/>
    <property type="evidence" value="ECO:0007669"/>
    <property type="project" value="UniProtKB-KW"/>
</dbReference>
<dbReference type="SMART" id="SM00869">
    <property type="entry name" value="Autotransporter"/>
    <property type="match status" value="1"/>
</dbReference>
<evidence type="ECO:0000313" key="4">
    <source>
        <dbReference type="EMBL" id="QDV75866.1"/>
    </source>
</evidence>